<keyword evidence="3" id="KW-1185">Reference proteome</keyword>
<gene>
    <name evidence="2" type="ORF">MKW98_018256</name>
</gene>
<dbReference type="AlphaFoldDB" id="A0AAD4S436"/>
<protein>
    <submittedName>
        <fullName evidence="2">Uncharacterized protein</fullName>
    </submittedName>
</protein>
<sequence>VKKHHTPLLKVCWTHINGSEVPERETLELGSFIPATGRNIATNTPCSIVSKYRMGIKHGELGINSGTYQEHLRRRGRSSQVEIKSIVASRESK</sequence>
<feature type="non-terminal residue" evidence="2">
    <location>
        <position position="93"/>
    </location>
</feature>
<evidence type="ECO:0000313" key="3">
    <source>
        <dbReference type="Proteomes" id="UP001202328"/>
    </source>
</evidence>
<proteinExistence type="predicted"/>
<organism evidence="2 3">
    <name type="scientific">Papaver atlanticum</name>
    <dbReference type="NCBI Taxonomy" id="357466"/>
    <lineage>
        <taxon>Eukaryota</taxon>
        <taxon>Viridiplantae</taxon>
        <taxon>Streptophyta</taxon>
        <taxon>Embryophyta</taxon>
        <taxon>Tracheophyta</taxon>
        <taxon>Spermatophyta</taxon>
        <taxon>Magnoliopsida</taxon>
        <taxon>Ranunculales</taxon>
        <taxon>Papaveraceae</taxon>
        <taxon>Papaveroideae</taxon>
        <taxon>Papaver</taxon>
    </lineage>
</organism>
<dbReference type="EMBL" id="JAJJMB010014227">
    <property type="protein sequence ID" value="KAI3861973.1"/>
    <property type="molecule type" value="Genomic_DNA"/>
</dbReference>
<name>A0AAD4S436_9MAGN</name>
<evidence type="ECO:0000256" key="1">
    <source>
        <dbReference type="SAM" id="MobiDB-lite"/>
    </source>
</evidence>
<accession>A0AAD4S436</accession>
<reference evidence="2" key="1">
    <citation type="submission" date="2022-04" db="EMBL/GenBank/DDBJ databases">
        <title>A functionally conserved STORR gene fusion in Papaver species that diverged 16.8 million years ago.</title>
        <authorList>
            <person name="Catania T."/>
        </authorList>
    </citation>
    <scope>NUCLEOTIDE SEQUENCE</scope>
    <source>
        <strain evidence="2">S-188037</strain>
    </source>
</reference>
<dbReference type="Proteomes" id="UP001202328">
    <property type="component" value="Unassembled WGS sequence"/>
</dbReference>
<comment type="caution">
    <text evidence="2">The sequence shown here is derived from an EMBL/GenBank/DDBJ whole genome shotgun (WGS) entry which is preliminary data.</text>
</comment>
<feature type="region of interest" description="Disordered" evidence="1">
    <location>
        <begin position="71"/>
        <end position="93"/>
    </location>
</feature>
<evidence type="ECO:0000313" key="2">
    <source>
        <dbReference type="EMBL" id="KAI3861973.1"/>
    </source>
</evidence>